<gene>
    <name evidence="3" type="ORF">GJ700_22065</name>
</gene>
<dbReference type="AlphaFoldDB" id="A0A7X2IR18"/>
<name>A0A7X2IR18_9BURK</name>
<evidence type="ECO:0000256" key="1">
    <source>
        <dbReference type="SAM" id="SignalP"/>
    </source>
</evidence>
<feature type="domain" description="EF-hand" evidence="2">
    <location>
        <begin position="59"/>
        <end position="94"/>
    </location>
</feature>
<protein>
    <submittedName>
        <fullName evidence="3">EF-hand domain-containing protein</fullName>
    </submittedName>
</protein>
<dbReference type="EMBL" id="WKJJ01000014">
    <property type="protein sequence ID" value="MRV74398.1"/>
    <property type="molecule type" value="Genomic_DNA"/>
</dbReference>
<dbReference type="GO" id="GO:0005509">
    <property type="term" value="F:calcium ion binding"/>
    <property type="evidence" value="ECO:0007669"/>
    <property type="project" value="InterPro"/>
</dbReference>
<keyword evidence="4" id="KW-1185">Reference proteome</keyword>
<dbReference type="Proteomes" id="UP000446768">
    <property type="component" value="Unassembled WGS sequence"/>
</dbReference>
<sequence>MMNKLILMAIWAYAAAAPVVHAAGGGQDPAVKCADPCVPQHLRNAPATAPASGEALQRQALAKLRQRFNEADLDANGALTEEEARKAGLGYVANHFADIDTARSGKVTFDDLRNYMSKRRKQALGPGGQ</sequence>
<evidence type="ECO:0000313" key="4">
    <source>
        <dbReference type="Proteomes" id="UP000446768"/>
    </source>
</evidence>
<dbReference type="InterPro" id="IPR002048">
    <property type="entry name" value="EF_hand_dom"/>
</dbReference>
<proteinExistence type="predicted"/>
<evidence type="ECO:0000259" key="2">
    <source>
        <dbReference type="PROSITE" id="PS50222"/>
    </source>
</evidence>
<reference evidence="3 4" key="1">
    <citation type="submission" date="2019-11" db="EMBL/GenBank/DDBJ databases">
        <title>Novel species isolated from a subtropical stream in China.</title>
        <authorList>
            <person name="Lu H."/>
        </authorList>
    </citation>
    <scope>NUCLEOTIDE SEQUENCE [LARGE SCALE GENOMIC DNA]</scope>
    <source>
        <strain evidence="3 4">FT92W</strain>
    </source>
</reference>
<comment type="caution">
    <text evidence="3">The sequence shown here is derived from an EMBL/GenBank/DDBJ whole genome shotgun (WGS) entry which is preliminary data.</text>
</comment>
<dbReference type="Gene3D" id="1.10.238.10">
    <property type="entry name" value="EF-hand"/>
    <property type="match status" value="1"/>
</dbReference>
<accession>A0A7X2IR18</accession>
<keyword evidence="1" id="KW-0732">Signal</keyword>
<dbReference type="SUPFAM" id="SSF47473">
    <property type="entry name" value="EF-hand"/>
    <property type="match status" value="1"/>
</dbReference>
<dbReference type="PROSITE" id="PS50222">
    <property type="entry name" value="EF_HAND_2"/>
    <property type="match status" value="1"/>
</dbReference>
<evidence type="ECO:0000313" key="3">
    <source>
        <dbReference type="EMBL" id="MRV74398.1"/>
    </source>
</evidence>
<dbReference type="RefSeq" id="WP_154377923.1">
    <property type="nucleotide sequence ID" value="NZ_WKJJ01000014.1"/>
</dbReference>
<dbReference type="InterPro" id="IPR011992">
    <property type="entry name" value="EF-hand-dom_pair"/>
</dbReference>
<organism evidence="3 4">
    <name type="scientific">Pseudoduganella rivuli</name>
    <dbReference type="NCBI Taxonomy" id="2666085"/>
    <lineage>
        <taxon>Bacteria</taxon>
        <taxon>Pseudomonadati</taxon>
        <taxon>Pseudomonadota</taxon>
        <taxon>Betaproteobacteria</taxon>
        <taxon>Burkholderiales</taxon>
        <taxon>Oxalobacteraceae</taxon>
        <taxon>Telluria group</taxon>
        <taxon>Pseudoduganella</taxon>
    </lineage>
</organism>
<feature type="signal peptide" evidence="1">
    <location>
        <begin position="1"/>
        <end position="22"/>
    </location>
</feature>
<feature type="chain" id="PRO_5030903073" evidence="1">
    <location>
        <begin position="23"/>
        <end position="129"/>
    </location>
</feature>